<feature type="domain" description="CYTH" evidence="1">
    <location>
        <begin position="2"/>
        <end position="205"/>
    </location>
</feature>
<evidence type="ECO:0000259" key="2">
    <source>
        <dbReference type="PROSITE" id="PS51708"/>
    </source>
</evidence>
<feature type="domain" description="CHAD" evidence="2">
    <location>
        <begin position="222"/>
        <end position="480"/>
    </location>
</feature>
<evidence type="ECO:0000313" key="4">
    <source>
        <dbReference type="Proteomes" id="UP000199297"/>
    </source>
</evidence>
<dbReference type="AlphaFoldDB" id="A0A1H7J418"/>
<dbReference type="InterPro" id="IPR007899">
    <property type="entry name" value="CHAD_dom"/>
</dbReference>
<evidence type="ECO:0000313" key="3">
    <source>
        <dbReference type="EMBL" id="SEK68637.1"/>
    </source>
</evidence>
<dbReference type="PANTHER" id="PTHR39569">
    <property type="entry name" value="INORGANIC TRIPHOSPHATASE"/>
    <property type="match status" value="1"/>
</dbReference>
<dbReference type="GO" id="GO:0050355">
    <property type="term" value="F:inorganic triphosphate phosphatase activity"/>
    <property type="evidence" value="ECO:0007669"/>
    <property type="project" value="InterPro"/>
</dbReference>
<accession>A0A1H7J418</accession>
<dbReference type="RefSeq" id="WP_085283749.1">
    <property type="nucleotide sequence ID" value="NZ_FOBI01000002.1"/>
</dbReference>
<gene>
    <name evidence="3" type="ORF">SAMN05216262_102114</name>
</gene>
<dbReference type="CDD" id="cd07756">
    <property type="entry name" value="CYTH-like_Pase_CHAD"/>
    <property type="match status" value="1"/>
</dbReference>
<dbReference type="OrthoDB" id="3034217at2"/>
<dbReference type="SUPFAM" id="SSF55154">
    <property type="entry name" value="CYTH-like phosphatases"/>
    <property type="match status" value="1"/>
</dbReference>
<dbReference type="Pfam" id="PF01928">
    <property type="entry name" value="CYTH"/>
    <property type="match status" value="1"/>
</dbReference>
<dbReference type="InterPro" id="IPR033469">
    <property type="entry name" value="CYTH-like_dom_sf"/>
</dbReference>
<dbReference type="SMART" id="SM01118">
    <property type="entry name" value="CYTH"/>
    <property type="match status" value="1"/>
</dbReference>
<dbReference type="PROSITE" id="PS51708">
    <property type="entry name" value="CHAD"/>
    <property type="match status" value="1"/>
</dbReference>
<dbReference type="Gene3D" id="2.40.320.10">
    <property type="entry name" value="Hypothetical Protein Pfu-838710-001"/>
    <property type="match status" value="1"/>
</dbReference>
<reference evidence="4" key="1">
    <citation type="submission" date="2016-10" db="EMBL/GenBank/DDBJ databases">
        <authorList>
            <person name="Varghese N."/>
            <person name="Submissions S."/>
        </authorList>
    </citation>
    <scope>NUCLEOTIDE SEQUENCE [LARGE SCALE GENOMIC DNA]</scope>
    <source>
        <strain evidence="4">CGMCC 1.9127</strain>
    </source>
</reference>
<dbReference type="InterPro" id="IPR039013">
    <property type="entry name" value="YgiF"/>
</dbReference>
<protein>
    <submittedName>
        <fullName evidence="3">Triphosphatase</fullName>
    </submittedName>
</protein>
<organism evidence="3 4">
    <name type="scientific">Colwellia chukchiensis</name>
    <dbReference type="NCBI Taxonomy" id="641665"/>
    <lineage>
        <taxon>Bacteria</taxon>
        <taxon>Pseudomonadati</taxon>
        <taxon>Pseudomonadota</taxon>
        <taxon>Gammaproteobacteria</taxon>
        <taxon>Alteromonadales</taxon>
        <taxon>Colwelliaceae</taxon>
        <taxon>Colwellia</taxon>
    </lineage>
</organism>
<dbReference type="EMBL" id="FOBI01000002">
    <property type="protein sequence ID" value="SEK68637.1"/>
    <property type="molecule type" value="Genomic_DNA"/>
</dbReference>
<dbReference type="InterPro" id="IPR023577">
    <property type="entry name" value="CYTH_domain"/>
</dbReference>
<dbReference type="Proteomes" id="UP000199297">
    <property type="component" value="Unassembled WGS sequence"/>
</dbReference>
<name>A0A1H7J418_9GAMM</name>
<proteinExistence type="predicted"/>
<dbReference type="STRING" id="641665.GCA_002104455_01819"/>
<dbReference type="PROSITE" id="PS51707">
    <property type="entry name" value="CYTH"/>
    <property type="match status" value="1"/>
</dbReference>
<dbReference type="GO" id="GO:0046872">
    <property type="term" value="F:metal ion binding"/>
    <property type="evidence" value="ECO:0007669"/>
    <property type="project" value="TreeGrafter"/>
</dbReference>
<dbReference type="PANTHER" id="PTHR39569:SF1">
    <property type="entry name" value="INORGANIC TRIPHOSPHATASE"/>
    <property type="match status" value="1"/>
</dbReference>
<sequence>MSTEIELKYLVLDVNVVEKIEQLFRDENMQYSYQETSLLNRYFDTADLNLRQHDMGLRVRKNKQHIEQTLKTAGQVVGGLHARPEYNVDISTLAPDLSLFPASVWQADQNIADIQKHLITLFSTDFTRCTWLLSDDNNNIIELAYDQGQISRAGQSTPINEIELELVKGDKSALFALASLLFQRLQMRPGIKSKAARGYALLQSRHANATPVVANYVCQQDSGSIASAFTLGLNRTLAQLQDSVEVYLQTKNLRQLADIKANLALMRHGFWLFEQHLTANELTLRDELSHFVHLLAWVDNALHLQELTNKTGNYRKKLDYSKQLIKQLKIEERRFPSPDDISQLLHSSRFNQLQLAILKLYLCRTESQQQADKVLSAELMNFAQQKIQSSLSEMSSEMNSVEQLTSQQYIAQSKPLYRSSLTGAWLAGLFDNELRDKFRRPWLDLQQGISELQSLWIIQQQLAKLNQAPARLVQWQQTKMEGLLIALNNSKAIAVTMAPYWLEEQ</sequence>
<keyword evidence="4" id="KW-1185">Reference proteome</keyword>
<evidence type="ECO:0000259" key="1">
    <source>
        <dbReference type="PROSITE" id="PS51707"/>
    </source>
</evidence>